<keyword evidence="5 10" id="KW-0552">Olfaction</keyword>
<name>A0A6P7GN81_DIAVI</name>
<evidence type="ECO:0000256" key="1">
    <source>
        <dbReference type="ARBA" id="ARBA00004651"/>
    </source>
</evidence>
<comment type="caution">
    <text evidence="10">Lacks conserved residue(s) required for the propagation of feature annotation.</text>
</comment>
<sequence length="380" mass="44723">MGAGKWHLRLENPFLNFLYCVYAISIYYISFMMVQLILVSIYMYRDCPERIMELCCYYVQYTNVLIMGYLSKRPQMKQVFDYISDKEKEEFTEDDAEIYKKYAKINRNSISIILSLTVSAGIPWYIVAFKASFDEQVNPNCPIGRGLCFQLWYPFNLYQSQYWITKTADTLLLHSMFFLLTYTRVITVLFMVYVLGQIKIVQNRIKSVDSTSRELMKQKRVDYDSAIFETVTECARQYAEVQRLMRLVNKACKEFVLLAFFCNSMEVALFLMQLLMAQNIDEAVQKTVVVFMTLTQMFLFLWYANEIKVESVEVADIIYNETAWINYNSKARKTLLLVMMRSQKPLTCNSAFIGDMTIDTFKSMIKLCYSITTFFKTAYL</sequence>
<comment type="similarity">
    <text evidence="10">Belongs to the insect chemoreceptor superfamily. Heteromeric odorant receptor channel (TC 1.A.69) family.</text>
</comment>
<dbReference type="GO" id="GO:0005886">
    <property type="term" value="C:plasma membrane"/>
    <property type="evidence" value="ECO:0007669"/>
    <property type="project" value="UniProtKB-SubCell"/>
</dbReference>
<keyword evidence="8 10" id="KW-0675">Receptor</keyword>
<dbReference type="PANTHER" id="PTHR21137">
    <property type="entry name" value="ODORANT RECEPTOR"/>
    <property type="match status" value="1"/>
</dbReference>
<feature type="transmembrane region" description="Helical" evidence="10">
    <location>
        <begin position="255"/>
        <end position="277"/>
    </location>
</feature>
<reference evidence="11" key="1">
    <citation type="submission" date="2025-08" db="UniProtKB">
        <authorList>
            <consortium name="RefSeq"/>
        </authorList>
    </citation>
    <scope>IDENTIFICATION</scope>
    <source>
        <tissue evidence="11">Whole insect</tissue>
    </source>
</reference>
<keyword evidence="6 10" id="KW-1133">Transmembrane helix</keyword>
<keyword evidence="9 10" id="KW-0807">Transducer</keyword>
<accession>A0A6P7GN81</accession>
<feature type="transmembrane region" description="Helical" evidence="10">
    <location>
        <begin position="171"/>
        <end position="196"/>
    </location>
</feature>
<keyword evidence="3 10" id="KW-0716">Sensory transduction</keyword>
<feature type="transmembrane region" description="Helical" evidence="10">
    <location>
        <begin position="109"/>
        <end position="127"/>
    </location>
</feature>
<evidence type="ECO:0000256" key="8">
    <source>
        <dbReference type="ARBA" id="ARBA00023170"/>
    </source>
</evidence>
<gene>
    <name evidence="11" type="primary">LOC114338833</name>
</gene>
<evidence type="ECO:0000256" key="5">
    <source>
        <dbReference type="ARBA" id="ARBA00022725"/>
    </source>
</evidence>
<evidence type="ECO:0000256" key="6">
    <source>
        <dbReference type="ARBA" id="ARBA00022989"/>
    </source>
</evidence>
<dbReference type="GO" id="GO:0007165">
    <property type="term" value="P:signal transduction"/>
    <property type="evidence" value="ECO:0007669"/>
    <property type="project" value="UniProtKB-KW"/>
</dbReference>
<evidence type="ECO:0000256" key="7">
    <source>
        <dbReference type="ARBA" id="ARBA00023136"/>
    </source>
</evidence>
<protein>
    <recommendedName>
        <fullName evidence="10">Odorant receptor</fullName>
    </recommendedName>
</protein>
<feature type="transmembrane region" description="Helical" evidence="10">
    <location>
        <begin position="283"/>
        <end position="303"/>
    </location>
</feature>
<keyword evidence="4 10" id="KW-0812">Transmembrane</keyword>
<evidence type="ECO:0000313" key="11">
    <source>
        <dbReference type="RefSeq" id="XP_028145250.1"/>
    </source>
</evidence>
<evidence type="ECO:0000256" key="9">
    <source>
        <dbReference type="ARBA" id="ARBA00023224"/>
    </source>
</evidence>
<keyword evidence="7 10" id="KW-0472">Membrane</keyword>
<dbReference type="GO" id="GO:0005549">
    <property type="term" value="F:odorant binding"/>
    <property type="evidence" value="ECO:0007669"/>
    <property type="project" value="InterPro"/>
</dbReference>
<keyword evidence="2" id="KW-1003">Cell membrane</keyword>
<dbReference type="RefSeq" id="XP_028145250.1">
    <property type="nucleotide sequence ID" value="XM_028289449.1"/>
</dbReference>
<comment type="subcellular location">
    <subcellularLocation>
        <location evidence="1 10">Cell membrane</location>
        <topology evidence="1 10">Multi-pass membrane protein</topology>
    </subcellularLocation>
</comment>
<dbReference type="PANTHER" id="PTHR21137:SF3">
    <property type="entry name" value="ODORANT RECEPTOR 30A-RELATED"/>
    <property type="match status" value="1"/>
</dbReference>
<dbReference type="AlphaFoldDB" id="A0A6P7GN81"/>
<dbReference type="Pfam" id="PF02949">
    <property type="entry name" value="7tm_6"/>
    <property type="match status" value="1"/>
</dbReference>
<feature type="transmembrane region" description="Helical" evidence="10">
    <location>
        <begin position="16"/>
        <end position="44"/>
    </location>
</feature>
<evidence type="ECO:0000256" key="4">
    <source>
        <dbReference type="ARBA" id="ARBA00022692"/>
    </source>
</evidence>
<evidence type="ECO:0000256" key="10">
    <source>
        <dbReference type="RuleBase" id="RU351113"/>
    </source>
</evidence>
<dbReference type="InParanoid" id="A0A6P7GN81"/>
<organism evidence="11">
    <name type="scientific">Diabrotica virgifera virgifera</name>
    <name type="common">western corn rootworm</name>
    <dbReference type="NCBI Taxonomy" id="50390"/>
    <lineage>
        <taxon>Eukaryota</taxon>
        <taxon>Metazoa</taxon>
        <taxon>Ecdysozoa</taxon>
        <taxon>Arthropoda</taxon>
        <taxon>Hexapoda</taxon>
        <taxon>Insecta</taxon>
        <taxon>Pterygota</taxon>
        <taxon>Neoptera</taxon>
        <taxon>Endopterygota</taxon>
        <taxon>Coleoptera</taxon>
        <taxon>Polyphaga</taxon>
        <taxon>Cucujiformia</taxon>
        <taxon>Chrysomeloidea</taxon>
        <taxon>Chrysomelidae</taxon>
        <taxon>Galerucinae</taxon>
        <taxon>Diabroticina</taxon>
        <taxon>Diabroticites</taxon>
        <taxon>Diabrotica</taxon>
    </lineage>
</organism>
<dbReference type="InterPro" id="IPR004117">
    <property type="entry name" value="7tm6_olfct_rcpt"/>
</dbReference>
<proteinExistence type="inferred from homology"/>
<evidence type="ECO:0000256" key="3">
    <source>
        <dbReference type="ARBA" id="ARBA00022606"/>
    </source>
</evidence>
<evidence type="ECO:0000256" key="2">
    <source>
        <dbReference type="ARBA" id="ARBA00022475"/>
    </source>
</evidence>
<dbReference type="GO" id="GO:0004984">
    <property type="term" value="F:olfactory receptor activity"/>
    <property type="evidence" value="ECO:0007669"/>
    <property type="project" value="InterPro"/>
</dbReference>